<feature type="transmembrane region" description="Helical" evidence="1">
    <location>
        <begin position="52"/>
        <end position="74"/>
    </location>
</feature>
<feature type="transmembrane region" description="Helical" evidence="1">
    <location>
        <begin position="94"/>
        <end position="122"/>
    </location>
</feature>
<name>A0ABU9XH18_9BACI</name>
<evidence type="ECO:0000256" key="1">
    <source>
        <dbReference type="SAM" id="Phobius"/>
    </source>
</evidence>
<feature type="transmembrane region" description="Helical" evidence="1">
    <location>
        <begin position="163"/>
        <end position="182"/>
    </location>
</feature>
<dbReference type="EMBL" id="JBDIML010000002">
    <property type="protein sequence ID" value="MEN2766803.1"/>
    <property type="molecule type" value="Genomic_DNA"/>
</dbReference>
<organism evidence="2 3">
    <name type="scientific">Ornithinibacillus xuwenensis</name>
    <dbReference type="NCBI Taxonomy" id="3144668"/>
    <lineage>
        <taxon>Bacteria</taxon>
        <taxon>Bacillati</taxon>
        <taxon>Bacillota</taxon>
        <taxon>Bacilli</taxon>
        <taxon>Bacillales</taxon>
        <taxon>Bacillaceae</taxon>
        <taxon>Ornithinibacillus</taxon>
    </lineage>
</organism>
<proteinExistence type="predicted"/>
<dbReference type="Proteomes" id="UP001444625">
    <property type="component" value="Unassembled WGS sequence"/>
</dbReference>
<evidence type="ECO:0000313" key="3">
    <source>
        <dbReference type="Proteomes" id="UP001444625"/>
    </source>
</evidence>
<protein>
    <recommendedName>
        <fullName evidence="4">DUF1189 domain-containing protein</fullName>
    </recommendedName>
</protein>
<sequence length="186" mass="21935">MIREILKALSTNFHYNINELLIKGLKNMVFWQTFLLSIKLPSKQAVFKLNRIAMDTTIFYMFLLLLIVSIPSLVDQLSNTTGIGSDMNIVFQLIYFFMFYYLILTIMVFVMITVLAYIFTWIAKVMHRKLKLQILWKMIAYTATIPFMLYAIFAIFFPISDAYLLMTMVYTIIVLTRIIVVYPKRN</sequence>
<keyword evidence="1" id="KW-0472">Membrane</keyword>
<dbReference type="RefSeq" id="WP_345824273.1">
    <property type="nucleotide sequence ID" value="NZ_JBDIML010000002.1"/>
</dbReference>
<comment type="caution">
    <text evidence="2">The sequence shown here is derived from an EMBL/GenBank/DDBJ whole genome shotgun (WGS) entry which is preliminary data.</text>
</comment>
<keyword evidence="1" id="KW-1133">Transmembrane helix</keyword>
<keyword evidence="1" id="KW-0812">Transmembrane</keyword>
<evidence type="ECO:0000313" key="2">
    <source>
        <dbReference type="EMBL" id="MEN2766803.1"/>
    </source>
</evidence>
<evidence type="ECO:0008006" key="4">
    <source>
        <dbReference type="Google" id="ProtNLM"/>
    </source>
</evidence>
<reference evidence="2 3" key="1">
    <citation type="submission" date="2024-05" db="EMBL/GenBank/DDBJ databases">
        <authorList>
            <person name="Haq I."/>
            <person name="Ullah Z."/>
            <person name="Ahmad R."/>
            <person name="Li M."/>
            <person name="Tong Y."/>
        </authorList>
    </citation>
    <scope>NUCLEOTIDE SEQUENCE [LARGE SCALE GENOMIC DNA]</scope>
    <source>
        <strain evidence="2 3">16A2E</strain>
    </source>
</reference>
<gene>
    <name evidence="2" type="ORF">ABC228_06375</name>
</gene>
<feature type="transmembrane region" description="Helical" evidence="1">
    <location>
        <begin position="134"/>
        <end position="157"/>
    </location>
</feature>
<accession>A0ABU9XH18</accession>
<keyword evidence="3" id="KW-1185">Reference proteome</keyword>